<dbReference type="InterPro" id="IPR027417">
    <property type="entry name" value="P-loop_NTPase"/>
</dbReference>
<protein>
    <submittedName>
        <fullName evidence="2">AAA family ATPase</fullName>
    </submittedName>
</protein>
<dbReference type="PANTHER" id="PTHR40396:SF1">
    <property type="entry name" value="ATPASE AAA-TYPE CORE DOMAIN-CONTAINING PROTEIN"/>
    <property type="match status" value="1"/>
</dbReference>
<evidence type="ECO:0000259" key="1">
    <source>
        <dbReference type="Pfam" id="PF13304"/>
    </source>
</evidence>
<dbReference type="Proteomes" id="UP000468388">
    <property type="component" value="Unassembled WGS sequence"/>
</dbReference>
<sequence length="434" mass="50076">MLLSFAVTNFRSIRERVELNMLKTGLKGLHSNYFDISNKRHLLRSSAVYGPNASGKSVFLMAINVLEFLVERSSGFRPDQAVELYEPHRLEKSFASAPVFFEISFISNETQFDYSISFSQERIETEELYYYPTNTRTLLYSRYAEKEMKFGDYYKGAKKTLEKLLLPNQLFLSKAAENNVEVLMEPYRFITQKMMVYPFMEDYHESSYARLYARRLAEDKESVFSKRFNALICAVDTGITSVSVEEVDWSGFKFPGSLSEEVKKRFQEDYKYDIKTKHTVYEGVNHVGDVIFDVHEESSGTKSLFVIGGIIIEALETGSVLIVDEFEKSLHPIITQFLIQLFHNPLVNKRNAQLIFATHDVTQLSNDNFRRDQIWFTEKNEFGATNLFRCSDITGLRLGTPLDKWYATGRLGATPIINDVDFLIEMQSDEQGKS</sequence>
<gene>
    <name evidence="2" type="ORF">GO495_04925</name>
</gene>
<dbReference type="OrthoDB" id="9809324at2"/>
<dbReference type="EMBL" id="WRXO01000001">
    <property type="protein sequence ID" value="MVT39915.1"/>
    <property type="molecule type" value="Genomic_DNA"/>
</dbReference>
<dbReference type="AlphaFoldDB" id="A0A6N8J3V0"/>
<dbReference type="SUPFAM" id="SSF52540">
    <property type="entry name" value="P-loop containing nucleoside triphosphate hydrolases"/>
    <property type="match status" value="1"/>
</dbReference>
<evidence type="ECO:0000313" key="3">
    <source>
        <dbReference type="Proteomes" id="UP000468388"/>
    </source>
</evidence>
<dbReference type="Pfam" id="PF13304">
    <property type="entry name" value="AAA_21"/>
    <property type="match status" value="1"/>
</dbReference>
<dbReference type="InterPro" id="IPR003959">
    <property type="entry name" value="ATPase_AAA_core"/>
</dbReference>
<comment type="caution">
    <text evidence="2">The sequence shown here is derived from an EMBL/GenBank/DDBJ whole genome shotgun (WGS) entry which is preliminary data.</text>
</comment>
<reference evidence="2 3" key="1">
    <citation type="submission" date="2019-12" db="EMBL/GenBank/DDBJ databases">
        <title>The draft genomic sequence of strain Chitinophaga oryziterrae JCM 16595.</title>
        <authorList>
            <person name="Zhang X."/>
        </authorList>
    </citation>
    <scope>NUCLEOTIDE SEQUENCE [LARGE SCALE GENOMIC DNA]</scope>
    <source>
        <strain evidence="2 3">JCM 16595</strain>
    </source>
</reference>
<organism evidence="2 3">
    <name type="scientific">Chitinophaga oryziterrae</name>
    <dbReference type="NCBI Taxonomy" id="1031224"/>
    <lineage>
        <taxon>Bacteria</taxon>
        <taxon>Pseudomonadati</taxon>
        <taxon>Bacteroidota</taxon>
        <taxon>Chitinophagia</taxon>
        <taxon>Chitinophagales</taxon>
        <taxon>Chitinophagaceae</taxon>
        <taxon>Chitinophaga</taxon>
    </lineage>
</organism>
<proteinExistence type="predicted"/>
<keyword evidence="3" id="KW-1185">Reference proteome</keyword>
<dbReference type="GO" id="GO:0016887">
    <property type="term" value="F:ATP hydrolysis activity"/>
    <property type="evidence" value="ECO:0007669"/>
    <property type="project" value="InterPro"/>
</dbReference>
<evidence type="ECO:0000313" key="2">
    <source>
        <dbReference type="EMBL" id="MVT39915.1"/>
    </source>
</evidence>
<feature type="domain" description="ATPase AAA-type core" evidence="1">
    <location>
        <begin position="47"/>
        <end position="361"/>
    </location>
</feature>
<dbReference type="Gene3D" id="3.40.50.300">
    <property type="entry name" value="P-loop containing nucleotide triphosphate hydrolases"/>
    <property type="match status" value="1"/>
</dbReference>
<dbReference type="PANTHER" id="PTHR40396">
    <property type="entry name" value="ATPASE-LIKE PROTEIN"/>
    <property type="match status" value="1"/>
</dbReference>
<dbReference type="RefSeq" id="WP_157298560.1">
    <property type="nucleotide sequence ID" value="NZ_BAAAZB010000005.1"/>
</dbReference>
<dbReference type="GO" id="GO:0005524">
    <property type="term" value="F:ATP binding"/>
    <property type="evidence" value="ECO:0007669"/>
    <property type="project" value="InterPro"/>
</dbReference>
<accession>A0A6N8J3V0</accession>
<name>A0A6N8J3V0_9BACT</name>